<evidence type="ECO:0008006" key="3">
    <source>
        <dbReference type="Google" id="ProtNLM"/>
    </source>
</evidence>
<sequence length="93" mass="10174">MTGEVDESKWLEVKSRIPVGVRVSGIVEKRLPFGIFVKLDNFPDVPAVVDAISYLPGDVPIDPEDWPVEGGVLTATVVDHAEHNRQIKLRVGG</sequence>
<evidence type="ECO:0000313" key="1">
    <source>
        <dbReference type="EMBL" id="AEM87127.1"/>
    </source>
</evidence>
<dbReference type="EMBL" id="CP002994">
    <property type="protein sequence ID" value="AEM87127.1"/>
    <property type="molecule type" value="Genomic_DNA"/>
</dbReference>
<dbReference type="Gene3D" id="2.40.50.140">
    <property type="entry name" value="Nucleic acid-binding proteins"/>
    <property type="match status" value="1"/>
</dbReference>
<gene>
    <name evidence="1" type="ORF">Strvi_7794</name>
</gene>
<dbReference type="HOGENOM" id="CLU_145416_1_0_11"/>
<dbReference type="InterPro" id="IPR012340">
    <property type="entry name" value="NA-bd_OB-fold"/>
</dbReference>
<dbReference type="KEGG" id="svl:Strvi_7794"/>
<name>G2NWU3_STRV4</name>
<protein>
    <recommendedName>
        <fullName evidence="3">S1 motif domain-containing protein</fullName>
    </recommendedName>
</protein>
<dbReference type="eggNOG" id="COG0539">
    <property type="taxonomic scope" value="Bacteria"/>
</dbReference>
<keyword evidence="2" id="KW-1185">Reference proteome</keyword>
<dbReference type="SUPFAM" id="SSF50249">
    <property type="entry name" value="Nucleic acid-binding proteins"/>
    <property type="match status" value="1"/>
</dbReference>
<proteinExistence type="predicted"/>
<dbReference type="Proteomes" id="UP000008703">
    <property type="component" value="Chromosome"/>
</dbReference>
<reference evidence="1" key="1">
    <citation type="submission" date="2011-08" db="EMBL/GenBank/DDBJ databases">
        <title>Complete sequence of chromosome of Streptomyces violaceusniger Tu 4113.</title>
        <authorList>
            <consortium name="US DOE Joint Genome Institute"/>
            <person name="Lucas S."/>
            <person name="Han J."/>
            <person name="Lapidus A."/>
            <person name="Cheng J.-F."/>
            <person name="Goodwin L."/>
            <person name="Pitluck S."/>
            <person name="Peters L."/>
            <person name="Ivanova N."/>
            <person name="Daligault H."/>
            <person name="Detter J.C."/>
            <person name="Han C."/>
            <person name="Tapia R."/>
            <person name="Land M."/>
            <person name="Hauser L."/>
            <person name="Kyrpides N."/>
            <person name="Ivanova N."/>
            <person name="Pagani I."/>
            <person name="Hagen A."/>
            <person name="Katz L."/>
            <person name="Fiedler H.-P."/>
            <person name="Keasling J."/>
            <person name="Fortman J."/>
            <person name="Woyke T."/>
        </authorList>
    </citation>
    <scope>NUCLEOTIDE SEQUENCE [LARGE SCALE GENOMIC DNA]</scope>
    <source>
        <strain evidence="1">Tu 4113</strain>
    </source>
</reference>
<organism evidence="1 2">
    <name type="scientific">Streptomyces violaceusniger (strain Tu 4113)</name>
    <dbReference type="NCBI Taxonomy" id="653045"/>
    <lineage>
        <taxon>Bacteria</taxon>
        <taxon>Bacillati</taxon>
        <taxon>Actinomycetota</taxon>
        <taxon>Actinomycetes</taxon>
        <taxon>Kitasatosporales</taxon>
        <taxon>Streptomycetaceae</taxon>
        <taxon>Streptomyces</taxon>
        <taxon>Streptomyces violaceusniger group</taxon>
    </lineage>
</organism>
<accession>G2NWU3</accession>
<dbReference type="AlphaFoldDB" id="G2NWU3"/>
<evidence type="ECO:0000313" key="2">
    <source>
        <dbReference type="Proteomes" id="UP000008703"/>
    </source>
</evidence>